<keyword evidence="3" id="KW-1185">Reference proteome</keyword>
<keyword evidence="1" id="KW-0812">Transmembrane</keyword>
<dbReference type="EMBL" id="MT711370">
    <property type="protein sequence ID" value="QNO11494.1"/>
    <property type="molecule type" value="Genomic_DNA"/>
</dbReference>
<dbReference type="Proteomes" id="UP000516075">
    <property type="component" value="Segment"/>
</dbReference>
<proteinExistence type="predicted"/>
<accession>A0A7G9VYS9</accession>
<sequence length="105" mass="12316">MAIAYAKLYELILKKVKDEKEAREFYDVIIELMKEGKIEVKNELKDELRGELATKEDVKYLEGKIDMVKKELEYKLIIHTLIILFAIIITNPNAIELIKLLFGFK</sequence>
<keyword evidence="1" id="KW-0472">Membrane</keyword>
<evidence type="ECO:0000313" key="3">
    <source>
        <dbReference type="Proteomes" id="UP000516075"/>
    </source>
</evidence>
<dbReference type="GeneID" id="80402028"/>
<protein>
    <submittedName>
        <fullName evidence="2">Uncharacterized protein</fullName>
    </submittedName>
</protein>
<name>A0A7G9VYS9_9CAUD</name>
<feature type="transmembrane region" description="Helical" evidence="1">
    <location>
        <begin position="76"/>
        <end position="95"/>
    </location>
</feature>
<evidence type="ECO:0000313" key="2">
    <source>
        <dbReference type="EMBL" id="QNO11494.1"/>
    </source>
</evidence>
<reference evidence="2" key="1">
    <citation type="submission" date="2020-07" db="EMBL/GenBank/DDBJ databases">
        <title>The first head-tailed virus, MFTV1, produced by a hyperthermophilic deep-sea methanogen.</title>
        <authorList>
            <person name="Thiroux S."/>
            <person name="Dupont S."/>
            <person name="Nesbo C.L."/>
            <person name="Bienvenu N."/>
            <person name="Krupovic M."/>
            <person name="L'Haridon S."/>
            <person name="Marie D."/>
            <person name="Forterre P."/>
            <person name="Godfroy A."/>
            <person name="Geslin C."/>
        </authorList>
    </citation>
    <scope>NUCLEOTIDE SEQUENCE [LARGE SCALE GENOMIC DNA]</scope>
</reference>
<organism evidence="2">
    <name type="scientific">Methanocaldococcus fervens tailed virus 1</name>
    <dbReference type="NCBI Taxonomy" id="2759191"/>
    <lineage>
        <taxon>Viruses</taxon>
        <taxon>Duplodnaviria</taxon>
        <taxon>Heunggongvirae</taxon>
        <taxon>Uroviricota</taxon>
        <taxon>Caudoviricetes</taxon>
        <taxon>Fervensviridae</taxon>
        <taxon>Deepoceanvirus</taxon>
        <taxon>Deepoceanvirus guaymasense</taxon>
    </lineage>
</organism>
<keyword evidence="1" id="KW-1133">Transmembrane helix</keyword>
<evidence type="ECO:0000256" key="1">
    <source>
        <dbReference type="SAM" id="Phobius"/>
    </source>
</evidence>
<dbReference type="KEGG" id="vg:80402028"/>
<dbReference type="RefSeq" id="YP_010772319.1">
    <property type="nucleotide sequence ID" value="NC_074641.1"/>
</dbReference>